<dbReference type="GO" id="GO:0016740">
    <property type="term" value="F:transferase activity"/>
    <property type="evidence" value="ECO:0007669"/>
    <property type="project" value="UniProtKB-KW"/>
</dbReference>
<keyword evidence="2" id="KW-0326">Glycosidase</keyword>
<dbReference type="InterPro" id="IPR013780">
    <property type="entry name" value="Glyco_hydro_b"/>
</dbReference>
<proteinExistence type="inferred from homology"/>
<accession>A0A1I6S4U1</accession>
<dbReference type="PANTHER" id="PTHR43863:SF2">
    <property type="entry name" value="MALTASE-GLUCOAMYLASE"/>
    <property type="match status" value="1"/>
</dbReference>
<keyword evidence="6" id="KW-0808">Transferase</keyword>
<dbReference type="InterPro" id="IPR048395">
    <property type="entry name" value="Glyco_hydro_31_C"/>
</dbReference>
<name>A0A1I6S4U1_9FLAO</name>
<dbReference type="InterPro" id="IPR025887">
    <property type="entry name" value="Glyco_hydro_31_N_dom"/>
</dbReference>
<dbReference type="InterPro" id="IPR017853">
    <property type="entry name" value="GH"/>
</dbReference>
<dbReference type="CDD" id="cd14752">
    <property type="entry name" value="GH31_N"/>
    <property type="match status" value="1"/>
</dbReference>
<evidence type="ECO:0000256" key="2">
    <source>
        <dbReference type="RuleBase" id="RU361185"/>
    </source>
</evidence>
<dbReference type="InterPro" id="IPR011013">
    <property type="entry name" value="Gal_mutarotase_sf_dom"/>
</dbReference>
<feature type="domain" description="Glycoside hydrolase family 31 N-terminal" evidence="4">
    <location>
        <begin position="53"/>
        <end position="210"/>
    </location>
</feature>
<dbReference type="Pfam" id="PF01055">
    <property type="entry name" value="Glyco_hydro_31_2nd"/>
    <property type="match status" value="1"/>
</dbReference>
<dbReference type="Pfam" id="PF13802">
    <property type="entry name" value="Gal_mutarotas_2"/>
    <property type="match status" value="1"/>
</dbReference>
<dbReference type="SUPFAM" id="SSF74650">
    <property type="entry name" value="Galactose mutarotase-like"/>
    <property type="match status" value="1"/>
</dbReference>
<protein>
    <submittedName>
        <fullName evidence="6">Oligosaccharide 4-alpha-D-glucosyltransferase</fullName>
    </submittedName>
</protein>
<dbReference type="AlphaFoldDB" id="A0A1I6S4U1"/>
<feature type="domain" description="Glycosyl hydrolase family 31 C-terminal" evidence="5">
    <location>
        <begin position="581"/>
        <end position="668"/>
    </location>
</feature>
<evidence type="ECO:0000259" key="3">
    <source>
        <dbReference type="Pfam" id="PF01055"/>
    </source>
</evidence>
<feature type="domain" description="Glycoside hydrolase family 31 TIM barrel" evidence="3">
    <location>
        <begin position="254"/>
        <end position="573"/>
    </location>
</feature>
<evidence type="ECO:0000256" key="1">
    <source>
        <dbReference type="ARBA" id="ARBA00007806"/>
    </source>
</evidence>
<dbReference type="Gene3D" id="3.20.20.80">
    <property type="entry name" value="Glycosidases"/>
    <property type="match status" value="1"/>
</dbReference>
<gene>
    <name evidence="6" type="ORF">SAMN04488006_2808</name>
</gene>
<dbReference type="GO" id="GO:0004553">
    <property type="term" value="F:hydrolase activity, hydrolyzing O-glycosyl compounds"/>
    <property type="evidence" value="ECO:0007669"/>
    <property type="project" value="InterPro"/>
</dbReference>
<sequence>MIITMKNFKKIVTVLIIALINFSVFSQNVHRKFDSIKQFDSYVEVKTNDGLYRFQPYGNKIIETSFIPNGESFSENSHAVVLKPTSVKMKIIETSNNTEIKLLDFSIKIAHSPFQISYYYEGKLLTSEKNGYSKNDEFEELDFNLTNDEILYGGGARALGMNRRGYRLQLYNRAHYGYETHSELMNFTIPLVYSSKMYAIHFDNAPIGYLDLDSQKNNTLTYQTISGRKTYQIIAGDDWEELVENYVSLTGFQPLIPRWALGNFASRFGYHSQQEVENTIAKFSEEKIPVDAVILDLFWFGKEMKGTMGNLEFHKDSFPNPEKMIANLKAKGVKTILITEPFVLTTSNRWQEAVDKDILGKTKEGKPYTYDFYFGNTGIIDIFKPEGKQWFWDIYKNLNNIGVAGWWGDLGEPEVHPSDLLHATGTADEVHNIYGHNWAKLIFEGYQKDFPNQRPFILMRAGYSGSQHYGMIPWSGDVNRTWGGLQSQVEIALQMGMQGLGYMHSDLGGFAGDNLDDELYTRWLQYGVFQPIYRPHAQEEVPSEPIFREATTKALAKKSIELRYSLLPYNYTLSFENNQKGTPLMRPLFFENTTNNELFLNDKTYLWGNDILVSPVVNSRLKQQEVTFPKNANWFNFYTDEKVEGGQTKTVQLSLESIPTYVRGGAFIPMIASIQNTDAYSLKSFDLHFYFDETVKESEGKLYNDDGETPNAFEKEMYEILHFESELKKGCLTVEIELELGENYQFSSKEIKLIVHNISKKPKKVKGYKFTWNDEKGTLEIIISIQKVSEKTIKIKF</sequence>
<comment type="similarity">
    <text evidence="1 2">Belongs to the glycosyl hydrolase 31 family.</text>
</comment>
<dbReference type="PANTHER" id="PTHR43863">
    <property type="entry name" value="HYDROLASE, PUTATIVE (AFU_ORTHOLOGUE AFUA_1G03140)-RELATED"/>
    <property type="match status" value="1"/>
</dbReference>
<dbReference type="SUPFAM" id="SSF51445">
    <property type="entry name" value="(Trans)glycosidases"/>
    <property type="match status" value="1"/>
</dbReference>
<dbReference type="Pfam" id="PF21365">
    <property type="entry name" value="Glyco_hydro_31_3rd"/>
    <property type="match status" value="1"/>
</dbReference>
<keyword evidence="7" id="KW-1185">Reference proteome</keyword>
<dbReference type="STRING" id="593133.SAMN04488006_2808"/>
<evidence type="ECO:0000259" key="5">
    <source>
        <dbReference type="Pfam" id="PF21365"/>
    </source>
</evidence>
<dbReference type="GO" id="GO:0005975">
    <property type="term" value="P:carbohydrate metabolic process"/>
    <property type="evidence" value="ECO:0007669"/>
    <property type="project" value="InterPro"/>
</dbReference>
<organism evidence="6 7">
    <name type="scientific">Lutibacter maritimus</name>
    <dbReference type="NCBI Taxonomy" id="593133"/>
    <lineage>
        <taxon>Bacteria</taxon>
        <taxon>Pseudomonadati</taxon>
        <taxon>Bacteroidota</taxon>
        <taxon>Flavobacteriia</taxon>
        <taxon>Flavobacteriales</taxon>
        <taxon>Flavobacteriaceae</taxon>
        <taxon>Lutibacter</taxon>
    </lineage>
</organism>
<dbReference type="InterPro" id="IPR051816">
    <property type="entry name" value="Glycosyl_Hydrolase_31"/>
</dbReference>
<dbReference type="InterPro" id="IPR000322">
    <property type="entry name" value="Glyco_hydro_31_TIM"/>
</dbReference>
<dbReference type="Proteomes" id="UP000199312">
    <property type="component" value="Unassembled WGS sequence"/>
</dbReference>
<dbReference type="EMBL" id="FOZP01000007">
    <property type="protein sequence ID" value="SFS71952.1"/>
    <property type="molecule type" value="Genomic_DNA"/>
</dbReference>
<dbReference type="Gene3D" id="2.60.40.1180">
    <property type="entry name" value="Golgi alpha-mannosidase II"/>
    <property type="match status" value="2"/>
</dbReference>
<dbReference type="CDD" id="cd06598">
    <property type="entry name" value="GH31_transferase_CtsZ"/>
    <property type="match status" value="1"/>
</dbReference>
<evidence type="ECO:0000313" key="7">
    <source>
        <dbReference type="Proteomes" id="UP000199312"/>
    </source>
</evidence>
<reference evidence="7" key="1">
    <citation type="submission" date="2016-10" db="EMBL/GenBank/DDBJ databases">
        <authorList>
            <person name="Varghese N."/>
            <person name="Submissions S."/>
        </authorList>
    </citation>
    <scope>NUCLEOTIDE SEQUENCE [LARGE SCALE GENOMIC DNA]</scope>
    <source>
        <strain evidence="7">DSM 24450</strain>
    </source>
</reference>
<evidence type="ECO:0000259" key="4">
    <source>
        <dbReference type="Pfam" id="PF13802"/>
    </source>
</evidence>
<dbReference type="GO" id="GO:0030246">
    <property type="term" value="F:carbohydrate binding"/>
    <property type="evidence" value="ECO:0007669"/>
    <property type="project" value="InterPro"/>
</dbReference>
<evidence type="ECO:0000313" key="6">
    <source>
        <dbReference type="EMBL" id="SFS71952.1"/>
    </source>
</evidence>
<dbReference type="SUPFAM" id="SSF51011">
    <property type="entry name" value="Glycosyl hydrolase domain"/>
    <property type="match status" value="1"/>
</dbReference>
<keyword evidence="2" id="KW-0378">Hydrolase</keyword>
<dbReference type="Gene3D" id="2.60.40.1760">
    <property type="entry name" value="glycosyl hydrolase (family 31)"/>
    <property type="match status" value="1"/>
</dbReference>